<gene>
    <name evidence="8" type="ORF">TcWFU_002525</name>
</gene>
<dbReference type="Gene3D" id="1.10.10.1410">
    <property type="match status" value="1"/>
</dbReference>
<dbReference type="PANTHER" id="PTHR21141">
    <property type="entry name" value="60S ACIDIC RIBOSOMAL PROTEIN FAMILY MEMBER"/>
    <property type="match status" value="1"/>
</dbReference>
<evidence type="ECO:0000256" key="5">
    <source>
        <dbReference type="ARBA" id="ARBA00035301"/>
    </source>
</evidence>
<evidence type="ECO:0000313" key="9">
    <source>
        <dbReference type="Proteomes" id="UP001651158"/>
    </source>
</evidence>
<feature type="compositionally biased region" description="Low complexity" evidence="7">
    <location>
        <begin position="76"/>
        <end position="101"/>
    </location>
</feature>
<dbReference type="EMBL" id="JAKROA010000012">
    <property type="protein sequence ID" value="KAL5104419.1"/>
    <property type="molecule type" value="Genomic_DNA"/>
</dbReference>
<keyword evidence="9" id="KW-1185">Reference proteome</keyword>
<feature type="region of interest" description="Disordered" evidence="7">
    <location>
        <begin position="76"/>
        <end position="123"/>
    </location>
</feature>
<proteinExistence type="inferred from homology"/>
<evidence type="ECO:0000256" key="4">
    <source>
        <dbReference type="ARBA" id="ARBA00023274"/>
    </source>
</evidence>
<dbReference type="Proteomes" id="UP001651158">
    <property type="component" value="Unassembled WGS sequence"/>
</dbReference>
<comment type="caution">
    <text evidence="8">The sequence shown here is derived from an EMBL/GenBank/DDBJ whole genome shotgun (WGS) entry which is preliminary data.</text>
</comment>
<evidence type="ECO:0000313" key="8">
    <source>
        <dbReference type="EMBL" id="KAL5104419.1"/>
    </source>
</evidence>
<evidence type="ECO:0000256" key="3">
    <source>
        <dbReference type="ARBA" id="ARBA00022980"/>
    </source>
</evidence>
<accession>A0ABR4Q479</accession>
<evidence type="ECO:0000256" key="6">
    <source>
        <dbReference type="ARBA" id="ARBA00035443"/>
    </source>
</evidence>
<reference evidence="8 9" key="1">
    <citation type="journal article" date="2022" name="Front. Cell. Infect. Microbiol.">
        <title>The Genomes of Two Strains of Taenia crassiceps the Animal Model for the Study of Human Cysticercosis.</title>
        <authorList>
            <person name="Bobes R.J."/>
            <person name="Estrada K."/>
            <person name="Rios-Valencia D.G."/>
            <person name="Calderon-Gallegos A."/>
            <person name="de la Torre P."/>
            <person name="Carrero J.C."/>
            <person name="Sanchez-Flores A."/>
            <person name="Laclette J.P."/>
        </authorList>
    </citation>
    <scope>NUCLEOTIDE SEQUENCE [LARGE SCALE GENOMIC DNA]</scope>
    <source>
        <strain evidence="8">WFUcys</strain>
    </source>
</reference>
<dbReference type="PANTHER" id="PTHR21141:SF5">
    <property type="entry name" value="LARGE RIBOSOMAL SUBUNIT PROTEIN P2"/>
    <property type="match status" value="1"/>
</dbReference>
<dbReference type="CDD" id="cd05833">
    <property type="entry name" value="Ribosomal_P2"/>
    <property type="match status" value="1"/>
</dbReference>
<dbReference type="HAMAP" id="MF_01478">
    <property type="entry name" value="Ribosomal_L12_arch"/>
    <property type="match status" value="1"/>
</dbReference>
<dbReference type="InterPro" id="IPR027534">
    <property type="entry name" value="Ribosomal_P1/P2"/>
</dbReference>
<name>A0ABR4Q479_9CEST</name>
<keyword evidence="3 8" id="KW-0689">Ribosomal protein</keyword>
<evidence type="ECO:0000256" key="7">
    <source>
        <dbReference type="SAM" id="MobiDB-lite"/>
    </source>
</evidence>
<dbReference type="InterPro" id="IPR038716">
    <property type="entry name" value="P1/P2_N_sf"/>
</dbReference>
<evidence type="ECO:0000256" key="1">
    <source>
        <dbReference type="ARBA" id="ARBA00003362"/>
    </source>
</evidence>
<comment type="similarity">
    <text evidence="2">Belongs to the eukaryotic ribosomal protein P1/P2 family.</text>
</comment>
<sequence>MRYLAAYLLAQLGGTGRPQDSDIKNILSSVGIECEQERAKLVIDQLHGKNVHDLINAGKEKMSTVSFGAAPVAAAATAPSGGAPAAPAAEAPKGGEKAAAPAKEEKKEESEESDADMGFSLFD</sequence>
<comment type="function">
    <text evidence="1">Plays an important role in the elongation step of protein synthesis.</text>
</comment>
<organism evidence="8 9">
    <name type="scientific">Taenia crassiceps</name>
    <dbReference type="NCBI Taxonomy" id="6207"/>
    <lineage>
        <taxon>Eukaryota</taxon>
        <taxon>Metazoa</taxon>
        <taxon>Spiralia</taxon>
        <taxon>Lophotrochozoa</taxon>
        <taxon>Platyhelminthes</taxon>
        <taxon>Cestoda</taxon>
        <taxon>Eucestoda</taxon>
        <taxon>Cyclophyllidea</taxon>
        <taxon>Taeniidae</taxon>
        <taxon>Taenia</taxon>
    </lineage>
</organism>
<dbReference type="InterPro" id="IPR044076">
    <property type="entry name" value="Ribosomal_P2"/>
</dbReference>
<evidence type="ECO:0000256" key="2">
    <source>
        <dbReference type="ARBA" id="ARBA00005436"/>
    </source>
</evidence>
<dbReference type="Pfam" id="PF00428">
    <property type="entry name" value="Ribosomal_60s"/>
    <property type="match status" value="1"/>
</dbReference>
<dbReference type="GO" id="GO:0005840">
    <property type="term" value="C:ribosome"/>
    <property type="evidence" value="ECO:0007669"/>
    <property type="project" value="UniProtKB-KW"/>
</dbReference>
<protein>
    <recommendedName>
        <fullName evidence="5">Large ribosomal subunit protein P2</fullName>
    </recommendedName>
    <alternativeName>
        <fullName evidence="6">60S acidic ribosomal protein P2</fullName>
    </alternativeName>
</protein>
<keyword evidence="4" id="KW-0687">Ribonucleoprotein</keyword>